<feature type="repeat" description="PPR" evidence="2">
    <location>
        <begin position="253"/>
        <end position="287"/>
    </location>
</feature>
<dbReference type="InterPro" id="IPR011990">
    <property type="entry name" value="TPR-like_helical_dom_sf"/>
</dbReference>
<organism evidence="3 4">
    <name type="scientific">Asparagus officinalis</name>
    <name type="common">Garden asparagus</name>
    <dbReference type="NCBI Taxonomy" id="4686"/>
    <lineage>
        <taxon>Eukaryota</taxon>
        <taxon>Viridiplantae</taxon>
        <taxon>Streptophyta</taxon>
        <taxon>Embryophyta</taxon>
        <taxon>Tracheophyta</taxon>
        <taxon>Spermatophyta</taxon>
        <taxon>Magnoliopsida</taxon>
        <taxon>Liliopsida</taxon>
        <taxon>Asparagales</taxon>
        <taxon>Asparagaceae</taxon>
        <taxon>Asparagoideae</taxon>
        <taxon>Asparagus</taxon>
    </lineage>
</organism>
<sequence>MNLIRSHLLPSSKPSHIQILINFFSSKPRNLHSNPNTLTLNQNLSALVRQGNFGEARNLFDEMPERNLITYSTMINLYIKNGDLLKAESLYTQLPKSNVVVDSVMIDGLSKAGRIDDAQRLFDSMSSRNVFSWTSLLSGYCRIGEISKAREIFDRMPDKNVYSWNTMVLGYARNGQLGEALEMFDRMPERNVVSWTAMVRVLAESGRIDEAREMFDRMPHRNLYSWNVMISGYLGAEKPKEAVELFESMTERNVVSWTTMVTGLARNGSIERARDIFDRMPRKDVASWNAMITVYGEKGLMVDARELFDSMKERNVVTWNAMIDSYAKNGFQNEAVELLILMLRSPAKPNETTLTSVLVALENALEIMVIHGLAKSLGFDSDTSLTNALVTMYSRSGDLSSARLAFEDLEAKDIVSWTSMILAYSYHGQGHHALQTFARMLRRGAVPDSTTFIGVLSACSHCGLVEKGQRFFESMDRAYKLKPRAEHYSCLVDLLGKAGRFDEANAVVSRMAPEDRDGGVLVALLGACRAHQPAHNEISLASEIGEELMRREEAGSGVYALLANMYASRGEWGEAARVRRRMRERRVEKVAGRWRG</sequence>
<dbReference type="AlphaFoldDB" id="A0A5P1FVD9"/>
<reference evidence="4" key="1">
    <citation type="journal article" date="2017" name="Nat. Commun.">
        <title>The asparagus genome sheds light on the origin and evolution of a young Y chromosome.</title>
        <authorList>
            <person name="Harkess A."/>
            <person name="Zhou J."/>
            <person name="Xu C."/>
            <person name="Bowers J.E."/>
            <person name="Van der Hulst R."/>
            <person name="Ayyampalayam S."/>
            <person name="Mercati F."/>
            <person name="Riccardi P."/>
            <person name="McKain M.R."/>
            <person name="Kakrana A."/>
            <person name="Tang H."/>
            <person name="Ray J."/>
            <person name="Groenendijk J."/>
            <person name="Arikit S."/>
            <person name="Mathioni S.M."/>
            <person name="Nakano M."/>
            <person name="Shan H."/>
            <person name="Telgmann-Rauber A."/>
            <person name="Kanno A."/>
            <person name="Yue Z."/>
            <person name="Chen H."/>
            <person name="Li W."/>
            <person name="Chen Y."/>
            <person name="Xu X."/>
            <person name="Zhang Y."/>
            <person name="Luo S."/>
            <person name="Chen H."/>
            <person name="Gao J."/>
            <person name="Mao Z."/>
            <person name="Pires J.C."/>
            <person name="Luo M."/>
            <person name="Kudrna D."/>
            <person name="Wing R.A."/>
            <person name="Meyers B.C."/>
            <person name="Yi K."/>
            <person name="Kong H."/>
            <person name="Lavrijsen P."/>
            <person name="Sunseri F."/>
            <person name="Falavigna A."/>
            <person name="Ye Y."/>
            <person name="Leebens-Mack J.H."/>
            <person name="Chen G."/>
        </authorList>
    </citation>
    <scope>NUCLEOTIDE SEQUENCE [LARGE SCALE GENOMIC DNA]</scope>
    <source>
        <strain evidence="4">cv. DH0086</strain>
    </source>
</reference>
<dbReference type="InterPro" id="IPR002885">
    <property type="entry name" value="PPR_rpt"/>
</dbReference>
<keyword evidence="4" id="KW-1185">Reference proteome</keyword>
<dbReference type="PROSITE" id="PS51375">
    <property type="entry name" value="PPR"/>
    <property type="match status" value="8"/>
</dbReference>
<gene>
    <name evidence="3" type="ORF">A4U43_C01F35350</name>
</gene>
<evidence type="ECO:0000256" key="2">
    <source>
        <dbReference type="PROSITE-ProRule" id="PRU00708"/>
    </source>
</evidence>
<dbReference type="Pfam" id="PF20431">
    <property type="entry name" value="E_motif"/>
    <property type="match status" value="1"/>
</dbReference>
<dbReference type="NCBIfam" id="TIGR00756">
    <property type="entry name" value="PPR"/>
    <property type="match status" value="11"/>
</dbReference>
<feature type="repeat" description="PPR" evidence="2">
    <location>
        <begin position="413"/>
        <end position="447"/>
    </location>
</feature>
<dbReference type="PANTHER" id="PTHR47926:SF380">
    <property type="entry name" value="PENTATRICOPEPTIDE REPEAT-CONTAINING PROTEIN"/>
    <property type="match status" value="1"/>
</dbReference>
<dbReference type="EMBL" id="CM007381">
    <property type="protein sequence ID" value="ONK82024.1"/>
    <property type="molecule type" value="Genomic_DNA"/>
</dbReference>
<dbReference type="InterPro" id="IPR046960">
    <property type="entry name" value="PPR_At4g14850-like_plant"/>
</dbReference>
<evidence type="ECO:0000313" key="4">
    <source>
        <dbReference type="Proteomes" id="UP000243459"/>
    </source>
</evidence>
<feature type="repeat" description="PPR" evidence="2">
    <location>
        <begin position="160"/>
        <end position="194"/>
    </location>
</feature>
<protein>
    <recommendedName>
        <fullName evidence="5">Pentacotripeptide-repeat region of PRORP domain-containing protein</fullName>
    </recommendedName>
</protein>
<evidence type="ECO:0008006" key="5">
    <source>
        <dbReference type="Google" id="ProtNLM"/>
    </source>
</evidence>
<feature type="repeat" description="PPR" evidence="2">
    <location>
        <begin position="129"/>
        <end position="159"/>
    </location>
</feature>
<accession>A0A5P1FVD9</accession>
<dbReference type="OMA" id="AYSNHGC"/>
<proteinExistence type="predicted"/>
<dbReference type="Gramene" id="ONK82024">
    <property type="protein sequence ID" value="ONK82024"/>
    <property type="gene ID" value="A4U43_C01F35350"/>
</dbReference>
<dbReference type="Proteomes" id="UP000243459">
    <property type="component" value="Chromosome 1"/>
</dbReference>
<keyword evidence="1" id="KW-0677">Repeat</keyword>
<feature type="repeat" description="PPR" evidence="2">
    <location>
        <begin position="315"/>
        <end position="349"/>
    </location>
</feature>
<feature type="repeat" description="PPR" evidence="2">
    <location>
        <begin position="36"/>
        <end position="66"/>
    </location>
</feature>
<dbReference type="Pfam" id="PF13041">
    <property type="entry name" value="PPR_2"/>
    <property type="match status" value="2"/>
</dbReference>
<dbReference type="FunFam" id="1.25.40.10:FF:000125">
    <property type="entry name" value="Pentatricopeptide repeat-containing protein"/>
    <property type="match status" value="1"/>
</dbReference>
<dbReference type="GO" id="GO:0048731">
    <property type="term" value="P:system development"/>
    <property type="evidence" value="ECO:0007669"/>
    <property type="project" value="UniProtKB-ARBA"/>
</dbReference>
<dbReference type="Pfam" id="PF12854">
    <property type="entry name" value="PPR_1"/>
    <property type="match status" value="1"/>
</dbReference>
<dbReference type="GO" id="GO:0003723">
    <property type="term" value="F:RNA binding"/>
    <property type="evidence" value="ECO:0007669"/>
    <property type="project" value="InterPro"/>
</dbReference>
<feature type="repeat" description="PPR" evidence="2">
    <location>
        <begin position="67"/>
        <end position="101"/>
    </location>
</feature>
<dbReference type="Gene3D" id="1.25.40.10">
    <property type="entry name" value="Tetratricopeptide repeat domain"/>
    <property type="match status" value="5"/>
</dbReference>
<dbReference type="SUPFAM" id="SSF48452">
    <property type="entry name" value="TPR-like"/>
    <property type="match status" value="1"/>
</dbReference>
<dbReference type="GO" id="GO:0009451">
    <property type="term" value="P:RNA modification"/>
    <property type="evidence" value="ECO:0007669"/>
    <property type="project" value="InterPro"/>
</dbReference>
<name>A0A5P1FVD9_ASPOF</name>
<dbReference type="PANTHER" id="PTHR47926">
    <property type="entry name" value="PENTATRICOPEPTIDE REPEAT-CONTAINING PROTEIN"/>
    <property type="match status" value="1"/>
</dbReference>
<dbReference type="InterPro" id="IPR046848">
    <property type="entry name" value="E_motif"/>
</dbReference>
<evidence type="ECO:0000313" key="3">
    <source>
        <dbReference type="EMBL" id="ONK82024.1"/>
    </source>
</evidence>
<dbReference type="FunFam" id="1.25.40.10:FF:001810">
    <property type="entry name" value="Pentatricopeptide repeat-containing protein mitochondrial"/>
    <property type="match status" value="1"/>
</dbReference>
<evidence type="ECO:0000256" key="1">
    <source>
        <dbReference type="ARBA" id="ARBA00022737"/>
    </source>
</evidence>
<feature type="repeat" description="PPR" evidence="2">
    <location>
        <begin position="222"/>
        <end position="252"/>
    </location>
</feature>
<dbReference type="Pfam" id="PF01535">
    <property type="entry name" value="PPR"/>
    <property type="match status" value="8"/>
</dbReference>